<dbReference type="InParanoid" id="K0KHG6"/>
<name>K0KHG6_WICCF</name>
<feature type="compositionally biased region" description="Polar residues" evidence="13">
    <location>
        <begin position="402"/>
        <end position="414"/>
    </location>
</feature>
<dbReference type="PANTHER" id="PTHR22748">
    <property type="entry name" value="AP ENDONUCLEASE"/>
    <property type="match status" value="1"/>
</dbReference>
<dbReference type="PROSITE" id="PS51999">
    <property type="entry name" value="ZF_GRF"/>
    <property type="match status" value="1"/>
</dbReference>
<dbReference type="GO" id="GO:0008081">
    <property type="term" value="F:phosphoric diester hydrolase activity"/>
    <property type="evidence" value="ECO:0007669"/>
    <property type="project" value="TreeGrafter"/>
</dbReference>
<feature type="region of interest" description="Disordered" evidence="13">
    <location>
        <begin position="473"/>
        <end position="492"/>
    </location>
</feature>
<feature type="compositionally biased region" description="Polar residues" evidence="13">
    <location>
        <begin position="435"/>
        <end position="454"/>
    </location>
</feature>
<feature type="site" description="Interaction with DNA substrate" evidence="11">
    <location>
        <position position="351"/>
    </location>
</feature>
<dbReference type="PANTHER" id="PTHR22748:SF4">
    <property type="entry name" value="DNA-(APURINIC OR APYRIMIDINIC SITE) ENDONUCLEASE 2"/>
    <property type="match status" value="1"/>
</dbReference>
<evidence type="ECO:0000256" key="12">
    <source>
        <dbReference type="PROSITE-ProRule" id="PRU01343"/>
    </source>
</evidence>
<keyword evidence="7 10" id="KW-0460">Magnesium</keyword>
<organism evidence="15 16">
    <name type="scientific">Wickerhamomyces ciferrii (strain ATCC 14091 / BCRC 22168 / CBS 111 / JCM 3599 / NBRC 0793 / NRRL Y-1031 F-60-10)</name>
    <name type="common">Yeast</name>
    <name type="synonym">Pichia ciferrii</name>
    <dbReference type="NCBI Taxonomy" id="1206466"/>
    <lineage>
        <taxon>Eukaryota</taxon>
        <taxon>Fungi</taxon>
        <taxon>Dikarya</taxon>
        <taxon>Ascomycota</taxon>
        <taxon>Saccharomycotina</taxon>
        <taxon>Saccharomycetes</taxon>
        <taxon>Phaffomycetales</taxon>
        <taxon>Wickerhamomycetaceae</taxon>
        <taxon>Wickerhamomyces</taxon>
    </lineage>
</organism>
<keyword evidence="6" id="KW-0862">Zinc</keyword>
<feature type="site" description="Transition state stabilizer" evidence="11">
    <location>
        <position position="220"/>
    </location>
</feature>
<keyword evidence="16" id="KW-1185">Reference proteome</keyword>
<comment type="similarity">
    <text evidence="1">Belongs to the DNA repair enzymes AP/ExoA family.</text>
</comment>
<keyword evidence="5" id="KW-0378">Hydrolase</keyword>
<sequence length="558" mass="63018">MMSKEAPLDNIPEKGRTHVRFITFNINGYRTVFHYHPWNKLRTFNNMFDSLHGDIITLQEIKVAAKDINHSIGKIPGYNAFLTVPSLKKGYSGVAVYVRIPKIDESESVKAALKVIKAEEGITGILKSHDTQVEYRNSDLSIGGYPNLEEDISHQIDNEGRCIILEMGNGIVVISVYCPANSMGTEEGEQFRLQFFEALFSRIRNLEKLGKHVVLMGDINISKDLIDSADGINDRMKMGKLLKISDPHKFEELNREQALNFIRRSLPRIMLNELLIDSIDQDMKSEKSRVMIDTVRKIQGRKHGLYTVWNTLTNSRPGNYGSRIDLILATSTLATYCNNANIWPFLMGSDHCPVFSDFNVEQLEAKYSLDVNLPKLEARFVYKLSGGSIDSMFANMAKKRSSSTSPDVVVNNGNDIKRAKPSEPQKKKSVVKATKGQNQISNFFRTKKSNSPSETKPPVDDEDSDVQEVSNFELSQSLSQSQTSTNNKTNSVTLGSNGQFSISFEKIPHCKHDEPCILKTAMTKENKGKKFWTCSKPKGHKENEIDDMKFTCGFFKWK</sequence>
<dbReference type="Pfam" id="PF03372">
    <property type="entry name" value="Exo_endo_phos"/>
    <property type="match status" value="1"/>
</dbReference>
<evidence type="ECO:0000256" key="11">
    <source>
        <dbReference type="PIRSR" id="PIRSR604808-3"/>
    </source>
</evidence>
<evidence type="ECO:0000256" key="5">
    <source>
        <dbReference type="ARBA" id="ARBA00022801"/>
    </source>
</evidence>
<feature type="domain" description="GRF-type" evidence="14">
    <location>
        <begin position="510"/>
        <end position="558"/>
    </location>
</feature>
<dbReference type="GO" id="GO:0006284">
    <property type="term" value="P:base-excision repair"/>
    <property type="evidence" value="ECO:0007669"/>
    <property type="project" value="TreeGrafter"/>
</dbReference>
<keyword evidence="8" id="KW-0539">Nucleus</keyword>
<reference evidence="15 16" key="1">
    <citation type="journal article" date="2012" name="Eukaryot. Cell">
        <title>Draft genome sequence of Wickerhamomyces ciferrii NRRL Y-1031 F-60-10.</title>
        <authorList>
            <person name="Schneider J."/>
            <person name="Andrea H."/>
            <person name="Blom J."/>
            <person name="Jaenicke S."/>
            <person name="Ruckert C."/>
            <person name="Schorsch C."/>
            <person name="Szczepanowski R."/>
            <person name="Farwick M."/>
            <person name="Goesmann A."/>
            <person name="Puhler A."/>
            <person name="Schaffer S."/>
            <person name="Tauch A."/>
            <person name="Kohler T."/>
            <person name="Brinkrolf K."/>
        </authorList>
    </citation>
    <scope>NUCLEOTIDE SEQUENCE [LARGE SCALE GENOMIC DNA]</scope>
    <source>
        <strain evidence="16">ATCC 14091 / BCRC 22168 / CBS 111 / JCM 3599 / NBRC 0793 / NRRL Y-1031 F-60-10</strain>
    </source>
</reference>
<evidence type="ECO:0000256" key="2">
    <source>
        <dbReference type="ARBA" id="ARBA00013541"/>
    </source>
</evidence>
<evidence type="ECO:0000313" key="16">
    <source>
        <dbReference type="Proteomes" id="UP000009328"/>
    </source>
</evidence>
<feature type="active site" evidence="9">
    <location>
        <position position="177"/>
    </location>
</feature>
<feature type="active site" description="Proton donor/acceptor" evidence="9">
    <location>
        <position position="218"/>
    </location>
</feature>
<dbReference type="STRING" id="1206466.K0KHG6"/>
<feature type="region of interest" description="Disordered" evidence="13">
    <location>
        <begin position="400"/>
        <end position="467"/>
    </location>
</feature>
<dbReference type="EMBL" id="CAIF01000047">
    <property type="protein sequence ID" value="CCH42456.1"/>
    <property type="molecule type" value="Genomic_DNA"/>
</dbReference>
<feature type="active site" description="Proton acceptor" evidence="9">
    <location>
        <position position="351"/>
    </location>
</feature>
<dbReference type="HOGENOM" id="CLU_010374_0_0_1"/>
<dbReference type="Gene3D" id="3.60.10.10">
    <property type="entry name" value="Endonuclease/exonuclease/phosphatase"/>
    <property type="match status" value="1"/>
</dbReference>
<evidence type="ECO:0000256" key="7">
    <source>
        <dbReference type="ARBA" id="ARBA00022842"/>
    </source>
</evidence>
<dbReference type="SUPFAM" id="SSF56219">
    <property type="entry name" value="DNase I-like"/>
    <property type="match status" value="1"/>
</dbReference>
<feature type="compositionally biased region" description="Basic and acidic residues" evidence="13">
    <location>
        <begin position="415"/>
        <end position="426"/>
    </location>
</feature>
<dbReference type="GO" id="GO:0003906">
    <property type="term" value="F:DNA-(apurinic or apyrimidinic site) endonuclease activity"/>
    <property type="evidence" value="ECO:0007669"/>
    <property type="project" value="TreeGrafter"/>
</dbReference>
<comment type="cofactor">
    <cofactor evidence="10">
        <name>Mg(2+)</name>
        <dbReference type="ChEBI" id="CHEBI:18420"/>
    </cofactor>
    <cofactor evidence="10">
        <name>Mn(2+)</name>
        <dbReference type="ChEBI" id="CHEBI:29035"/>
    </cofactor>
    <text evidence="10">Probably binds two magnesium or manganese ions per subunit.</text>
</comment>
<evidence type="ECO:0000256" key="1">
    <source>
        <dbReference type="ARBA" id="ARBA00007092"/>
    </source>
</evidence>
<dbReference type="Proteomes" id="UP000009328">
    <property type="component" value="Unassembled WGS sequence"/>
</dbReference>
<feature type="binding site" evidence="10">
    <location>
        <position position="351"/>
    </location>
    <ligand>
        <name>Mg(2+)</name>
        <dbReference type="ChEBI" id="CHEBI:18420"/>
        <label>1</label>
    </ligand>
</feature>
<dbReference type="GO" id="GO:0016829">
    <property type="term" value="F:lyase activity"/>
    <property type="evidence" value="ECO:0007669"/>
    <property type="project" value="UniProtKB-KW"/>
</dbReference>
<dbReference type="Pfam" id="PF06839">
    <property type="entry name" value="Zn_ribbon_GRF"/>
    <property type="match status" value="1"/>
</dbReference>
<comment type="caution">
    <text evidence="15">The sequence shown here is derived from an EMBL/GenBank/DDBJ whole genome shotgun (WGS) entry which is preliminary data.</text>
</comment>
<dbReference type="GO" id="GO:0008311">
    <property type="term" value="F:double-stranded DNA 3'-5' DNA exonuclease activity"/>
    <property type="evidence" value="ECO:0007669"/>
    <property type="project" value="TreeGrafter"/>
</dbReference>
<feature type="binding site" evidence="10">
    <location>
        <position position="25"/>
    </location>
    <ligand>
        <name>Mg(2+)</name>
        <dbReference type="ChEBI" id="CHEBI:18420"/>
        <label>1</label>
    </ligand>
</feature>
<keyword evidence="3 10" id="KW-0479">Metal-binding</keyword>
<feature type="binding site" evidence="10">
    <location>
        <position position="220"/>
    </location>
    <ligand>
        <name>Mg(2+)</name>
        <dbReference type="ChEBI" id="CHEBI:18420"/>
        <label>1</label>
    </ligand>
</feature>
<feature type="binding site" evidence="10">
    <location>
        <position position="350"/>
    </location>
    <ligand>
        <name>Mg(2+)</name>
        <dbReference type="ChEBI" id="CHEBI:18420"/>
        <label>1</label>
    </ligand>
</feature>
<evidence type="ECO:0000259" key="14">
    <source>
        <dbReference type="PROSITE" id="PS51999"/>
    </source>
</evidence>
<dbReference type="InterPro" id="IPR036691">
    <property type="entry name" value="Endo/exonu/phosph_ase_sf"/>
</dbReference>
<dbReference type="InterPro" id="IPR005135">
    <property type="entry name" value="Endo/exonuclease/phosphatase"/>
</dbReference>
<dbReference type="InterPro" id="IPR004808">
    <property type="entry name" value="AP_endonuc_1"/>
</dbReference>
<feature type="binding site" evidence="10">
    <location>
        <position position="218"/>
    </location>
    <ligand>
        <name>Mg(2+)</name>
        <dbReference type="ChEBI" id="CHEBI:18420"/>
        <label>1</label>
    </ligand>
</feature>
<dbReference type="PROSITE" id="PS51435">
    <property type="entry name" value="AP_NUCLEASE_F1_4"/>
    <property type="match status" value="1"/>
</dbReference>
<dbReference type="GO" id="GO:0008270">
    <property type="term" value="F:zinc ion binding"/>
    <property type="evidence" value="ECO:0007669"/>
    <property type="project" value="UniProtKB-KW"/>
</dbReference>
<evidence type="ECO:0000256" key="6">
    <source>
        <dbReference type="ARBA" id="ARBA00022833"/>
    </source>
</evidence>
<evidence type="ECO:0000256" key="9">
    <source>
        <dbReference type="PIRSR" id="PIRSR604808-1"/>
    </source>
</evidence>
<accession>K0KHG6</accession>
<protein>
    <recommendedName>
        <fullName evidence="2">DNA-(apurinic or apyrimidinic site) endonuclease 2</fullName>
    </recommendedName>
</protein>
<dbReference type="FunCoup" id="K0KHG6">
    <property type="interactions" value="500"/>
</dbReference>
<evidence type="ECO:0000256" key="4">
    <source>
        <dbReference type="ARBA" id="ARBA00022771"/>
    </source>
</evidence>
<evidence type="ECO:0000256" key="8">
    <source>
        <dbReference type="ARBA" id="ARBA00023242"/>
    </source>
</evidence>
<dbReference type="eggNOG" id="KOG1294">
    <property type="taxonomic scope" value="Eukaryota"/>
</dbReference>
<keyword evidence="15" id="KW-0456">Lyase</keyword>
<evidence type="ECO:0000256" key="3">
    <source>
        <dbReference type="ARBA" id="ARBA00022723"/>
    </source>
</evidence>
<evidence type="ECO:0000313" key="15">
    <source>
        <dbReference type="EMBL" id="CCH42456.1"/>
    </source>
</evidence>
<feature type="binding site" evidence="10">
    <location>
        <position position="60"/>
    </location>
    <ligand>
        <name>Mg(2+)</name>
        <dbReference type="ChEBI" id="CHEBI:18420"/>
        <label>1</label>
    </ligand>
</feature>
<proteinExistence type="inferred from homology"/>
<feature type="site" description="Important for catalytic activity" evidence="11">
    <location>
        <position position="325"/>
    </location>
</feature>
<dbReference type="AlphaFoldDB" id="K0KHG6"/>
<gene>
    <name evidence="15" type="ORF">BN7_2001</name>
</gene>
<keyword evidence="4 12" id="KW-0863">Zinc-finger</keyword>
<evidence type="ECO:0000256" key="13">
    <source>
        <dbReference type="SAM" id="MobiDB-lite"/>
    </source>
</evidence>
<keyword evidence="10" id="KW-0464">Manganese</keyword>
<dbReference type="GO" id="GO:0005634">
    <property type="term" value="C:nucleus"/>
    <property type="evidence" value="ECO:0007669"/>
    <property type="project" value="TreeGrafter"/>
</dbReference>
<dbReference type="InterPro" id="IPR010666">
    <property type="entry name" value="Znf_GRF"/>
</dbReference>
<evidence type="ECO:0000256" key="10">
    <source>
        <dbReference type="PIRSR" id="PIRSR604808-2"/>
    </source>
</evidence>